<keyword evidence="5" id="KW-1185">Reference proteome</keyword>
<evidence type="ECO:0000313" key="4">
    <source>
        <dbReference type="Proteomes" id="UP000577956"/>
    </source>
</evidence>
<proteinExistence type="predicted"/>
<dbReference type="Proteomes" id="UP000577956">
    <property type="component" value="Unassembled WGS sequence"/>
</dbReference>
<sequence length="98" mass="10339">MKGKAAFVVGAGVGYLLGTPAGREQLARVKGWAADVWADPRVQGYVRDAEEKASQVARTQGVALKDRAVAAARARFTDGTTTSWQQPDPADADPAARI</sequence>
<comment type="caution">
    <text evidence="3">The sequence shown here is derived from an EMBL/GenBank/DDBJ whole genome shotgun (WGS) entry which is preliminary data.</text>
</comment>
<dbReference type="EMBL" id="JACCBK010000001">
    <property type="protein sequence ID" value="NYD86932.1"/>
    <property type="molecule type" value="Genomic_DNA"/>
</dbReference>
<gene>
    <name evidence="3" type="ORF">BKA21_002481</name>
    <name evidence="2" type="ORF">Col01nite_14410</name>
</gene>
<dbReference type="AlphaFoldDB" id="A0A7Y9FHB9"/>
<evidence type="ECO:0000256" key="1">
    <source>
        <dbReference type="SAM" id="MobiDB-lite"/>
    </source>
</evidence>
<evidence type="ECO:0008006" key="6">
    <source>
        <dbReference type="Google" id="ProtNLM"/>
    </source>
</evidence>
<evidence type="ECO:0000313" key="2">
    <source>
        <dbReference type="EMBL" id="GIG32282.1"/>
    </source>
</evidence>
<reference evidence="2 5" key="2">
    <citation type="submission" date="2021-01" db="EMBL/GenBank/DDBJ databases">
        <title>Whole genome shotgun sequence of Cellulomonas oligotrophica NBRC 109435.</title>
        <authorList>
            <person name="Komaki H."/>
            <person name="Tamura T."/>
        </authorList>
    </citation>
    <scope>NUCLEOTIDE SEQUENCE [LARGE SCALE GENOMIC DNA]</scope>
    <source>
        <strain evidence="2 5">NBRC 109435</strain>
    </source>
</reference>
<feature type="region of interest" description="Disordered" evidence="1">
    <location>
        <begin position="75"/>
        <end position="98"/>
    </location>
</feature>
<evidence type="ECO:0000313" key="3">
    <source>
        <dbReference type="EMBL" id="NYD86932.1"/>
    </source>
</evidence>
<organism evidence="3 4">
    <name type="scientific">Cellulomonas oligotrophica</name>
    <dbReference type="NCBI Taxonomy" id="931536"/>
    <lineage>
        <taxon>Bacteria</taxon>
        <taxon>Bacillati</taxon>
        <taxon>Actinomycetota</taxon>
        <taxon>Actinomycetes</taxon>
        <taxon>Micrococcales</taxon>
        <taxon>Cellulomonadaceae</taxon>
        <taxon>Cellulomonas</taxon>
    </lineage>
</organism>
<accession>A0A7Y9FHB9</accession>
<dbReference type="RefSeq" id="WP_179625371.1">
    <property type="nucleotide sequence ID" value="NZ_BAABFI010000008.1"/>
</dbReference>
<reference evidence="3 4" key="1">
    <citation type="submission" date="2020-07" db="EMBL/GenBank/DDBJ databases">
        <title>Sequencing the genomes of 1000 actinobacteria strains.</title>
        <authorList>
            <person name="Klenk H.-P."/>
        </authorList>
    </citation>
    <scope>NUCLEOTIDE SEQUENCE [LARGE SCALE GENOMIC DNA]</scope>
    <source>
        <strain evidence="3 4">DSM 24482</strain>
    </source>
</reference>
<dbReference type="Proteomes" id="UP000618382">
    <property type="component" value="Unassembled WGS sequence"/>
</dbReference>
<protein>
    <recommendedName>
        <fullName evidence="6">YtxH domain-containing protein</fullName>
    </recommendedName>
</protein>
<feature type="compositionally biased region" description="Low complexity" evidence="1">
    <location>
        <begin position="87"/>
        <end position="98"/>
    </location>
</feature>
<evidence type="ECO:0000313" key="5">
    <source>
        <dbReference type="Proteomes" id="UP000618382"/>
    </source>
</evidence>
<dbReference type="EMBL" id="BONN01000003">
    <property type="protein sequence ID" value="GIG32282.1"/>
    <property type="molecule type" value="Genomic_DNA"/>
</dbReference>
<name>A0A7Y9FHB9_9CELL</name>